<feature type="domain" description="SH3" evidence="5">
    <location>
        <begin position="386"/>
        <end position="449"/>
    </location>
</feature>
<reference evidence="6 7" key="1">
    <citation type="submission" date="2009-11" db="EMBL/GenBank/DDBJ databases">
        <title>Annotation of Allomyces macrogynus ATCC 38327.</title>
        <authorList>
            <consortium name="The Broad Institute Genome Sequencing Platform"/>
            <person name="Russ C."/>
            <person name="Cuomo C."/>
            <person name="Burger G."/>
            <person name="Gray M.W."/>
            <person name="Holland P.W.H."/>
            <person name="King N."/>
            <person name="Lang F.B.F."/>
            <person name="Roger A.J."/>
            <person name="Ruiz-Trillo I."/>
            <person name="Young S.K."/>
            <person name="Zeng Q."/>
            <person name="Gargeya S."/>
            <person name="Fitzgerald M."/>
            <person name="Haas B."/>
            <person name="Abouelleil A."/>
            <person name="Alvarado L."/>
            <person name="Arachchi H.M."/>
            <person name="Berlin A."/>
            <person name="Chapman S.B."/>
            <person name="Gearin G."/>
            <person name="Goldberg J."/>
            <person name="Griggs A."/>
            <person name="Gujja S."/>
            <person name="Hansen M."/>
            <person name="Heiman D."/>
            <person name="Howarth C."/>
            <person name="Larimer J."/>
            <person name="Lui A."/>
            <person name="MacDonald P.J.P."/>
            <person name="McCowen C."/>
            <person name="Montmayeur A."/>
            <person name="Murphy C."/>
            <person name="Neiman D."/>
            <person name="Pearson M."/>
            <person name="Priest M."/>
            <person name="Roberts A."/>
            <person name="Saif S."/>
            <person name="Shea T."/>
            <person name="Sisk P."/>
            <person name="Stolte C."/>
            <person name="Sykes S."/>
            <person name="Wortman J."/>
            <person name="Nusbaum C."/>
            <person name="Birren B."/>
        </authorList>
    </citation>
    <scope>NUCLEOTIDE SEQUENCE [LARGE SCALE GENOMIC DNA]</scope>
    <source>
        <strain evidence="6 7">ATCC 38327</strain>
    </source>
</reference>
<accession>A0A0L0SWK4</accession>
<feature type="region of interest" description="Disordered" evidence="3">
    <location>
        <begin position="211"/>
        <end position="261"/>
    </location>
</feature>
<evidence type="ECO:0000256" key="3">
    <source>
        <dbReference type="SAM" id="MobiDB-lite"/>
    </source>
</evidence>
<dbReference type="CDD" id="cd00174">
    <property type="entry name" value="SH3"/>
    <property type="match status" value="1"/>
</dbReference>
<evidence type="ECO:0000259" key="5">
    <source>
        <dbReference type="PROSITE" id="PS50002"/>
    </source>
</evidence>
<dbReference type="SUPFAM" id="SSF50044">
    <property type="entry name" value="SH3-domain"/>
    <property type="match status" value="1"/>
</dbReference>
<dbReference type="SMART" id="SM00326">
    <property type="entry name" value="SH3"/>
    <property type="match status" value="1"/>
</dbReference>
<dbReference type="InterPro" id="IPR036028">
    <property type="entry name" value="SH3-like_dom_sf"/>
</dbReference>
<evidence type="ECO:0000256" key="1">
    <source>
        <dbReference type="ARBA" id="ARBA00022443"/>
    </source>
</evidence>
<evidence type="ECO:0000313" key="7">
    <source>
        <dbReference type="Proteomes" id="UP000054350"/>
    </source>
</evidence>
<feature type="region of interest" description="Disordered" evidence="3">
    <location>
        <begin position="121"/>
        <end position="163"/>
    </location>
</feature>
<reference evidence="7" key="2">
    <citation type="submission" date="2009-11" db="EMBL/GenBank/DDBJ databases">
        <title>The Genome Sequence of Allomyces macrogynus strain ATCC 38327.</title>
        <authorList>
            <consortium name="The Broad Institute Genome Sequencing Platform"/>
            <person name="Russ C."/>
            <person name="Cuomo C."/>
            <person name="Shea T."/>
            <person name="Young S.K."/>
            <person name="Zeng Q."/>
            <person name="Koehrsen M."/>
            <person name="Haas B."/>
            <person name="Borodovsky M."/>
            <person name="Guigo R."/>
            <person name="Alvarado L."/>
            <person name="Berlin A."/>
            <person name="Borenstein D."/>
            <person name="Chen Z."/>
            <person name="Engels R."/>
            <person name="Freedman E."/>
            <person name="Gellesch M."/>
            <person name="Goldberg J."/>
            <person name="Griggs A."/>
            <person name="Gujja S."/>
            <person name="Heiman D."/>
            <person name="Hepburn T."/>
            <person name="Howarth C."/>
            <person name="Jen D."/>
            <person name="Larson L."/>
            <person name="Lewis B."/>
            <person name="Mehta T."/>
            <person name="Park D."/>
            <person name="Pearson M."/>
            <person name="Roberts A."/>
            <person name="Saif S."/>
            <person name="Shenoy N."/>
            <person name="Sisk P."/>
            <person name="Stolte C."/>
            <person name="Sykes S."/>
            <person name="Walk T."/>
            <person name="White J."/>
            <person name="Yandava C."/>
            <person name="Burger G."/>
            <person name="Gray M.W."/>
            <person name="Holland P.W.H."/>
            <person name="King N."/>
            <person name="Lang F.B.F."/>
            <person name="Roger A.J."/>
            <person name="Ruiz-Trillo I."/>
            <person name="Lander E."/>
            <person name="Nusbaum C."/>
        </authorList>
    </citation>
    <scope>NUCLEOTIDE SEQUENCE [LARGE SCALE GENOMIC DNA]</scope>
    <source>
        <strain evidence="7">ATCC 38327</strain>
    </source>
</reference>
<feature type="transmembrane region" description="Helical" evidence="4">
    <location>
        <begin position="175"/>
        <end position="198"/>
    </location>
</feature>
<organism evidence="6 7">
    <name type="scientific">Allomyces macrogynus (strain ATCC 38327)</name>
    <name type="common">Allomyces javanicus var. macrogynus</name>
    <dbReference type="NCBI Taxonomy" id="578462"/>
    <lineage>
        <taxon>Eukaryota</taxon>
        <taxon>Fungi</taxon>
        <taxon>Fungi incertae sedis</taxon>
        <taxon>Blastocladiomycota</taxon>
        <taxon>Blastocladiomycetes</taxon>
        <taxon>Blastocladiales</taxon>
        <taxon>Blastocladiaceae</taxon>
        <taxon>Allomyces</taxon>
    </lineage>
</organism>
<protein>
    <recommendedName>
        <fullName evidence="5">SH3 domain-containing protein</fullName>
    </recommendedName>
</protein>
<dbReference type="Pfam" id="PF00018">
    <property type="entry name" value="SH3_1"/>
    <property type="match status" value="1"/>
</dbReference>
<dbReference type="CDD" id="cd12087">
    <property type="entry name" value="TM_EGFR-like"/>
    <property type="match status" value="1"/>
</dbReference>
<feature type="compositionally biased region" description="Low complexity" evidence="3">
    <location>
        <begin position="123"/>
        <end position="159"/>
    </location>
</feature>
<dbReference type="Gene3D" id="2.30.30.40">
    <property type="entry name" value="SH3 Domains"/>
    <property type="match status" value="1"/>
</dbReference>
<sequence>MAASTIPTAFAKAKCSAEGLPEPDLLIRNSLKQPVCGNLNPNSTCLVGQCCSSSGFCGPIPETNGVFVEGGKEMTKAEATALYCTDKSQGDWRNWQSAGLCADTGVRYPAGPDAPPLVVPRKATASATATSTTAARSTSGSTMTGTTTLSSTAMAGSTSDPSPLPVPVEIEPTGLAIGAVIGIVIGVLVAAALFWFLFVSMRRKRQQKLLQDGDDPLPVTDRLNGHHGLQRVPIGKAGDEDRVALNPRTGPASHALPVSQFSPDFAPAGSMNLHSMPPASAAGFSSPHPITRNQYLLGGSSAALPKSGPDNPSVLYLPSTPTVPLVSPIPPQPSTLTLQLPAATLPLQPEPVNQTRPKPVPMPQLPPPPAIDDLENFTRLLHAGATVAGPRRCIRAVVASHSDELDLSVGDMVEVLRMFSDGWAMGKVVEGVVHEEGFFPLAVLEAQQGDDVLLALRADLSGAASPIAASPAVAGKSAGLKRSASLVKPKWAGGVS</sequence>
<proteinExistence type="predicted"/>
<dbReference type="Proteomes" id="UP000054350">
    <property type="component" value="Unassembled WGS sequence"/>
</dbReference>
<dbReference type="PROSITE" id="PS50002">
    <property type="entry name" value="SH3"/>
    <property type="match status" value="1"/>
</dbReference>
<dbReference type="EMBL" id="GG745351">
    <property type="protein sequence ID" value="KNE66724.1"/>
    <property type="molecule type" value="Genomic_DNA"/>
</dbReference>
<dbReference type="OMA" id="PRRCIRA"/>
<gene>
    <name evidence="6" type="ORF">AMAG_11222</name>
</gene>
<keyword evidence="4" id="KW-0812">Transmembrane</keyword>
<dbReference type="AlphaFoldDB" id="A0A0L0SWK4"/>
<dbReference type="InterPro" id="IPR001452">
    <property type="entry name" value="SH3_domain"/>
</dbReference>
<keyword evidence="1 2" id="KW-0728">SH3 domain</keyword>
<keyword evidence="7" id="KW-1185">Reference proteome</keyword>
<keyword evidence="4" id="KW-1133">Transmembrane helix</keyword>
<evidence type="ECO:0000256" key="2">
    <source>
        <dbReference type="PROSITE-ProRule" id="PRU00192"/>
    </source>
</evidence>
<name>A0A0L0SWK4_ALLM3</name>
<dbReference type="OrthoDB" id="5340910at2759"/>
<keyword evidence="4" id="KW-0472">Membrane</keyword>
<dbReference type="VEuPathDB" id="FungiDB:AMAG_11222"/>
<evidence type="ECO:0000313" key="6">
    <source>
        <dbReference type="EMBL" id="KNE66724.1"/>
    </source>
</evidence>
<evidence type="ECO:0000256" key="4">
    <source>
        <dbReference type="SAM" id="Phobius"/>
    </source>
</evidence>